<organism evidence="2 3">
    <name type="scientific">Xylanimonas oleitrophica</name>
    <dbReference type="NCBI Taxonomy" id="2607479"/>
    <lineage>
        <taxon>Bacteria</taxon>
        <taxon>Bacillati</taxon>
        <taxon>Actinomycetota</taxon>
        <taxon>Actinomycetes</taxon>
        <taxon>Micrococcales</taxon>
        <taxon>Promicromonosporaceae</taxon>
        <taxon>Xylanimonas</taxon>
    </lineage>
</organism>
<dbReference type="AlphaFoldDB" id="A0A2W5WR01"/>
<feature type="transmembrane region" description="Helical" evidence="1">
    <location>
        <begin position="57"/>
        <end position="80"/>
    </location>
</feature>
<feature type="transmembrane region" description="Helical" evidence="1">
    <location>
        <begin position="86"/>
        <end position="109"/>
    </location>
</feature>
<keyword evidence="1" id="KW-1133">Transmembrane helix</keyword>
<evidence type="ECO:0000256" key="1">
    <source>
        <dbReference type="SAM" id="Phobius"/>
    </source>
</evidence>
<dbReference type="EMBL" id="QKWH01000004">
    <property type="protein sequence ID" value="PZR53550.1"/>
    <property type="molecule type" value="Genomic_DNA"/>
</dbReference>
<dbReference type="InterPro" id="IPR009937">
    <property type="entry name" value="Phage_holin_3_6"/>
</dbReference>
<keyword evidence="1" id="KW-0472">Membrane</keyword>
<dbReference type="RefSeq" id="WP_111250829.1">
    <property type="nucleotide sequence ID" value="NZ_QKWH01000004.1"/>
</dbReference>
<sequence>MTDWDDGRTPSAAPQPTLGKLFEQLSEQATRLVRSEIALAKAELTSKAKASGIGAGLLAGAAVIVLYAVGVLIWAAVIGLAEAWPLWLSALVVGVVMLLLAGVLAMLGVRTFKKVASKPETIDRVKDDIATVKGAVKGDDATGTTEEARP</sequence>
<evidence type="ECO:0000313" key="2">
    <source>
        <dbReference type="EMBL" id="PZR53550.1"/>
    </source>
</evidence>
<proteinExistence type="predicted"/>
<dbReference type="Proteomes" id="UP000248783">
    <property type="component" value="Unassembled WGS sequence"/>
</dbReference>
<accession>A0A2W5WR01</accession>
<keyword evidence="1" id="KW-0812">Transmembrane</keyword>
<reference evidence="2 3" key="1">
    <citation type="submission" date="2018-06" db="EMBL/GenBank/DDBJ databases">
        <title>Whole genome sequencing of a novel hydrocarbon degrading bacterial strain, PW21 isolated from oil contaminated produced water sample.</title>
        <authorList>
            <person name="Nagkirti P."/>
            <person name="Shaikh A."/>
            <person name="Gowdaman V."/>
            <person name="Engineer A.E."/>
            <person name="Dagar S."/>
            <person name="Dhakephalkar P.K."/>
        </authorList>
    </citation>
    <scope>NUCLEOTIDE SEQUENCE [LARGE SCALE GENOMIC DNA]</scope>
    <source>
        <strain evidence="2 3">PW21</strain>
    </source>
</reference>
<protein>
    <submittedName>
        <fullName evidence="2">Phage holin family protein</fullName>
    </submittedName>
</protein>
<keyword evidence="3" id="KW-1185">Reference proteome</keyword>
<evidence type="ECO:0000313" key="3">
    <source>
        <dbReference type="Proteomes" id="UP000248783"/>
    </source>
</evidence>
<gene>
    <name evidence="2" type="ORF">DNL40_08630</name>
</gene>
<comment type="caution">
    <text evidence="2">The sequence shown here is derived from an EMBL/GenBank/DDBJ whole genome shotgun (WGS) entry which is preliminary data.</text>
</comment>
<dbReference type="Pfam" id="PF07332">
    <property type="entry name" value="Phage_holin_3_6"/>
    <property type="match status" value="1"/>
</dbReference>
<name>A0A2W5WR01_9MICO</name>